<dbReference type="Proteomes" id="UP001056120">
    <property type="component" value="Linkage Group LG04"/>
</dbReference>
<reference evidence="1 2" key="2">
    <citation type="journal article" date="2022" name="Mol. Ecol. Resour.">
        <title>The genomes of chicory, endive, great burdock and yacon provide insights into Asteraceae paleo-polyploidization history and plant inulin production.</title>
        <authorList>
            <person name="Fan W."/>
            <person name="Wang S."/>
            <person name="Wang H."/>
            <person name="Wang A."/>
            <person name="Jiang F."/>
            <person name="Liu H."/>
            <person name="Zhao H."/>
            <person name="Xu D."/>
            <person name="Zhang Y."/>
        </authorList>
    </citation>
    <scope>NUCLEOTIDE SEQUENCE [LARGE SCALE GENOMIC DNA]</scope>
    <source>
        <strain evidence="2">cv. Yunnan</strain>
        <tissue evidence="1">Leaves</tissue>
    </source>
</reference>
<keyword evidence="2" id="KW-1185">Reference proteome</keyword>
<accession>A0ACB9JF86</accession>
<comment type="caution">
    <text evidence="1">The sequence shown here is derived from an EMBL/GenBank/DDBJ whole genome shotgun (WGS) entry which is preliminary data.</text>
</comment>
<proteinExistence type="predicted"/>
<protein>
    <submittedName>
        <fullName evidence="1">Uncharacterized protein</fullName>
    </submittedName>
</protein>
<organism evidence="1 2">
    <name type="scientific">Smallanthus sonchifolius</name>
    <dbReference type="NCBI Taxonomy" id="185202"/>
    <lineage>
        <taxon>Eukaryota</taxon>
        <taxon>Viridiplantae</taxon>
        <taxon>Streptophyta</taxon>
        <taxon>Embryophyta</taxon>
        <taxon>Tracheophyta</taxon>
        <taxon>Spermatophyta</taxon>
        <taxon>Magnoliopsida</taxon>
        <taxon>eudicotyledons</taxon>
        <taxon>Gunneridae</taxon>
        <taxon>Pentapetalae</taxon>
        <taxon>asterids</taxon>
        <taxon>campanulids</taxon>
        <taxon>Asterales</taxon>
        <taxon>Asteraceae</taxon>
        <taxon>Asteroideae</taxon>
        <taxon>Heliantheae alliance</taxon>
        <taxon>Millerieae</taxon>
        <taxon>Smallanthus</taxon>
    </lineage>
</organism>
<sequence length="464" mass="52937">MVVAGSQPPPLASPTNRQRRPNKHKKGGKRKSMKQKWKTKKILNLTEVLNPIPFIPKALDLNWHEDVLKRLGLYEFSKIELDRSIRTDLLVQLIVNYDSKKRCSFVNEKKISVNRADLARALKLPVMKQDKGSRRMEEVDLDSDVFSDEAIDDDDGVGGVGVDEGEENVKVDEEHEEKESMVQEDDVGLTLGLDVEKIVDQEVRKDDVELTLRPVVEKIVDQEVRKDGVELTLGPDVEKIVDQEVRKDDVELTLGPDVEKIVDQEVGKDDETMVDAEECKGEVIWKNAVEKIVDQEVRKDDVELTLGPDFENIVDQEVRKDDVELTLGPDVEKIVDQERCQSTDLNDYEEMKVEVEDEQIEQVEDEDDEPEEEEEEEEGAGERFVAGFDMEANDDEMDRDGLTDNFPFGSHGVSSMDMFRPRDDSFLSHGGPSFFENGGKRVMESEYDMHHLEGNSKRLKTDDM</sequence>
<evidence type="ECO:0000313" key="1">
    <source>
        <dbReference type="EMBL" id="KAI3818826.1"/>
    </source>
</evidence>
<name>A0ACB9JF86_9ASTR</name>
<dbReference type="EMBL" id="CM042021">
    <property type="protein sequence ID" value="KAI3818826.1"/>
    <property type="molecule type" value="Genomic_DNA"/>
</dbReference>
<reference evidence="2" key="1">
    <citation type="journal article" date="2022" name="Mol. Ecol. Resour.">
        <title>The genomes of chicory, endive, great burdock and yacon provide insights into Asteraceae palaeo-polyploidization history and plant inulin production.</title>
        <authorList>
            <person name="Fan W."/>
            <person name="Wang S."/>
            <person name="Wang H."/>
            <person name="Wang A."/>
            <person name="Jiang F."/>
            <person name="Liu H."/>
            <person name="Zhao H."/>
            <person name="Xu D."/>
            <person name="Zhang Y."/>
        </authorList>
    </citation>
    <scope>NUCLEOTIDE SEQUENCE [LARGE SCALE GENOMIC DNA]</scope>
    <source>
        <strain evidence="2">cv. Yunnan</strain>
    </source>
</reference>
<evidence type="ECO:0000313" key="2">
    <source>
        <dbReference type="Proteomes" id="UP001056120"/>
    </source>
</evidence>
<gene>
    <name evidence="1" type="ORF">L1987_12647</name>
</gene>